<evidence type="ECO:0000313" key="4">
    <source>
        <dbReference type="EMBL" id="CAC5380863.1"/>
    </source>
</evidence>
<feature type="coiled-coil region" evidence="1">
    <location>
        <begin position="35"/>
        <end position="62"/>
    </location>
</feature>
<name>A0A6J8BB75_MYTCO</name>
<dbReference type="AlphaFoldDB" id="A0A6J8BB75"/>
<dbReference type="OrthoDB" id="8034362at2759"/>
<dbReference type="PANTHER" id="PTHR45823">
    <property type="entry name" value="T-SNARE COILED-COIL HOMOLOGY DOMAIN-CONTAINING PROTEIN"/>
    <property type="match status" value="1"/>
</dbReference>
<evidence type="ECO:0000313" key="5">
    <source>
        <dbReference type="Proteomes" id="UP000507470"/>
    </source>
</evidence>
<keyword evidence="5" id="KW-1185">Reference proteome</keyword>
<dbReference type="Pfam" id="PF03732">
    <property type="entry name" value="Retrotrans_gag"/>
    <property type="match status" value="1"/>
</dbReference>
<feature type="region of interest" description="Disordered" evidence="2">
    <location>
        <begin position="63"/>
        <end position="115"/>
    </location>
</feature>
<feature type="compositionally biased region" description="Polar residues" evidence="2">
    <location>
        <begin position="79"/>
        <end position="115"/>
    </location>
</feature>
<evidence type="ECO:0000256" key="2">
    <source>
        <dbReference type="SAM" id="MobiDB-lite"/>
    </source>
</evidence>
<gene>
    <name evidence="4" type="ORF">MCOR_16791</name>
</gene>
<feature type="compositionally biased region" description="Low complexity" evidence="2">
    <location>
        <begin position="65"/>
        <end position="78"/>
    </location>
</feature>
<dbReference type="EMBL" id="CACVKT020002953">
    <property type="protein sequence ID" value="CAC5380863.1"/>
    <property type="molecule type" value="Genomic_DNA"/>
</dbReference>
<dbReference type="PANTHER" id="PTHR45823:SF1">
    <property type="entry name" value="T-SNARE COILED-COIL HOMOLOGY DOMAIN-CONTAINING PROTEIN"/>
    <property type="match status" value="1"/>
</dbReference>
<proteinExistence type="predicted"/>
<dbReference type="Proteomes" id="UP000507470">
    <property type="component" value="Unassembled WGS sequence"/>
</dbReference>
<organism evidence="4 5">
    <name type="scientific">Mytilus coruscus</name>
    <name type="common">Sea mussel</name>
    <dbReference type="NCBI Taxonomy" id="42192"/>
    <lineage>
        <taxon>Eukaryota</taxon>
        <taxon>Metazoa</taxon>
        <taxon>Spiralia</taxon>
        <taxon>Lophotrochozoa</taxon>
        <taxon>Mollusca</taxon>
        <taxon>Bivalvia</taxon>
        <taxon>Autobranchia</taxon>
        <taxon>Pteriomorphia</taxon>
        <taxon>Mytilida</taxon>
        <taxon>Mytiloidea</taxon>
        <taxon>Mytilidae</taxon>
        <taxon>Mytilinae</taxon>
        <taxon>Mytilus</taxon>
    </lineage>
</organism>
<keyword evidence="1" id="KW-0175">Coiled coil</keyword>
<evidence type="ECO:0000256" key="1">
    <source>
        <dbReference type="SAM" id="Coils"/>
    </source>
</evidence>
<protein>
    <recommendedName>
        <fullName evidence="3">Retrotransposon gag domain-containing protein</fullName>
    </recommendedName>
</protein>
<evidence type="ECO:0000259" key="3">
    <source>
        <dbReference type="Pfam" id="PF03732"/>
    </source>
</evidence>
<sequence length="429" mass="49820">MDHSVNLSAEIESNSNPFLVQTQSRSDSALISRSTNSDSDELTQLRRQLDAVKNENFELKRTAQQDSLPIPSSQSILSNTYPHKTVQRSNYSQNAVQNSRYKQNQAPNSNFSQYSVPNRDLQQYQPIRQPITESSLLPMQHPSGPQYINTSEVPRFNDNGCRTRVPFYNGKDPWNAYVMLFELIAEMNNWTPLTKAIELVTALKDEAMVYASFLTTETKRSFSALCAAMSNRFGDHGYPETYRQELHTLRKQNRETIQEYVSSVEMLVRKSFPTIETATHSTLSIEYLLRGLPDQSIAIELLTKRITSITEAIHQVTLYETYKRGTRDRNIRQLGITEDSYRNDCGSEDIEVRRFVTEERLTQFERGILESLKTVIQREMGMYYTQQDYDSSPWQNKQVYRDHKTKMKNPRCFNCNEESHYIKKREALS</sequence>
<dbReference type="InterPro" id="IPR005162">
    <property type="entry name" value="Retrotrans_gag_dom"/>
</dbReference>
<reference evidence="4 5" key="1">
    <citation type="submission" date="2020-06" db="EMBL/GenBank/DDBJ databases">
        <authorList>
            <person name="Li R."/>
            <person name="Bekaert M."/>
        </authorList>
    </citation>
    <scope>NUCLEOTIDE SEQUENCE [LARGE SCALE GENOMIC DNA]</scope>
    <source>
        <strain evidence="5">wild</strain>
    </source>
</reference>
<accession>A0A6J8BB75</accession>
<feature type="domain" description="Retrotransposon gag" evidence="3">
    <location>
        <begin position="200"/>
        <end position="271"/>
    </location>
</feature>